<reference evidence="1 2" key="1">
    <citation type="journal article" date="2018" name="Arch. Microbiol.">
        <title>Hymenobacter segetis sp. nov., isolated from soil.</title>
        <authorList>
            <person name="Ten L.N."/>
            <person name="Lim S.J."/>
            <person name="Kim B.O."/>
            <person name="Kang I.K."/>
            <person name="Jung H.Y."/>
        </authorList>
    </citation>
    <scope>NUCLEOTIDE SEQUENCE [LARGE SCALE GENOMIC DNA]</scope>
    <source>
        <strain evidence="1 2">S7-3-11</strain>
    </source>
</reference>
<proteinExistence type="predicted"/>
<evidence type="ECO:0000313" key="2">
    <source>
        <dbReference type="Proteomes" id="UP001479606"/>
    </source>
</evidence>
<accession>A0ABU9M316</accession>
<sequence>MPGVTWVFWQGRRHGQWAVYGRQRVRGRWRPEQRLSTTSQAAWHPKAMADVRGRVWLAWEHPERERSAIVARVCESGRWSAEQIISPPGFSRRIALAATPQGGMWLGY</sequence>
<feature type="non-terminal residue" evidence="1">
    <location>
        <position position="108"/>
    </location>
</feature>
<evidence type="ECO:0000313" key="1">
    <source>
        <dbReference type="EMBL" id="MEL5996881.1"/>
    </source>
</evidence>
<dbReference type="EMBL" id="JBCEVZ010000105">
    <property type="protein sequence ID" value="MEL5996881.1"/>
    <property type="molecule type" value="Genomic_DNA"/>
</dbReference>
<protein>
    <submittedName>
        <fullName evidence="1">Uncharacterized protein</fullName>
    </submittedName>
</protein>
<name>A0ABU9M316_9BACT</name>
<keyword evidence="2" id="KW-1185">Reference proteome</keyword>
<gene>
    <name evidence="1" type="ORF">AAFH49_21905</name>
</gene>
<comment type="caution">
    <text evidence="1">The sequence shown here is derived from an EMBL/GenBank/DDBJ whole genome shotgun (WGS) entry which is preliminary data.</text>
</comment>
<organism evidence="1 2">
    <name type="scientific">Hymenobacter segetis</name>
    <dbReference type="NCBI Taxonomy" id="2025509"/>
    <lineage>
        <taxon>Bacteria</taxon>
        <taxon>Pseudomonadati</taxon>
        <taxon>Bacteroidota</taxon>
        <taxon>Cytophagia</taxon>
        <taxon>Cytophagales</taxon>
        <taxon>Hymenobacteraceae</taxon>
        <taxon>Hymenobacter</taxon>
    </lineage>
</organism>
<dbReference type="Proteomes" id="UP001479606">
    <property type="component" value="Unassembled WGS sequence"/>
</dbReference>